<protein>
    <submittedName>
        <fullName evidence="2">Uncharacterized protein</fullName>
    </submittedName>
</protein>
<evidence type="ECO:0000313" key="2">
    <source>
        <dbReference type="EMBL" id="QHU15335.1"/>
    </source>
</evidence>
<evidence type="ECO:0000256" key="1">
    <source>
        <dbReference type="SAM" id="Coils"/>
    </source>
</evidence>
<sequence>MGWVVAAFVPACCGVASDTSPVPWETLFGWRPCSVGVNETLDAISERCGSALVDITSNRAAFERRCANAESRLQEVNEELQETQQTAAELDSMQTTGREQLHDQITELRSQSNDLVQLRAHIDANFAAQTKHLFVTWIQRQGYAVGFPTGTNWLKAVCPTCDNRRTCFDLSLGARVACECLATEEWFLFRTSSETFIADLAVRCDRPPHRYPSIEDLFVADGCLVGPQDEV</sequence>
<reference evidence="2" key="1">
    <citation type="journal article" date="2020" name="Nature">
        <title>Giant virus diversity and host interactions through global metagenomics.</title>
        <authorList>
            <person name="Schulz F."/>
            <person name="Roux S."/>
            <person name="Paez-Espino D."/>
            <person name="Jungbluth S."/>
            <person name="Walsh D.A."/>
            <person name="Denef V.J."/>
            <person name="McMahon K.D."/>
            <person name="Konstantinidis K.T."/>
            <person name="Eloe-Fadrosh E.A."/>
            <person name="Kyrpides N.C."/>
            <person name="Woyke T."/>
        </authorList>
    </citation>
    <scope>NUCLEOTIDE SEQUENCE</scope>
    <source>
        <strain evidence="2">GVMAG-S-1103017-68</strain>
    </source>
</reference>
<name>A0A6C0KBE3_9ZZZZ</name>
<keyword evidence="1" id="KW-0175">Coiled coil</keyword>
<dbReference type="EMBL" id="MN740855">
    <property type="protein sequence ID" value="QHU15335.1"/>
    <property type="molecule type" value="Genomic_DNA"/>
</dbReference>
<proteinExistence type="predicted"/>
<accession>A0A6C0KBE3</accession>
<dbReference type="AlphaFoldDB" id="A0A6C0KBE3"/>
<feature type="coiled-coil region" evidence="1">
    <location>
        <begin position="59"/>
        <end position="93"/>
    </location>
</feature>
<organism evidence="2">
    <name type="scientific">viral metagenome</name>
    <dbReference type="NCBI Taxonomy" id="1070528"/>
    <lineage>
        <taxon>unclassified sequences</taxon>
        <taxon>metagenomes</taxon>
        <taxon>organismal metagenomes</taxon>
    </lineage>
</organism>